<comment type="similarity">
    <text evidence="1">Belongs to the CdaR family.</text>
</comment>
<evidence type="ECO:0000259" key="2">
    <source>
        <dbReference type="Pfam" id="PF05651"/>
    </source>
</evidence>
<dbReference type="InterPro" id="IPR042070">
    <property type="entry name" value="PucR_C-HTH_sf"/>
</dbReference>
<feature type="domain" description="CdaR GGDEF-like" evidence="4">
    <location>
        <begin position="142"/>
        <end position="268"/>
    </location>
</feature>
<protein>
    <submittedName>
        <fullName evidence="5">Sugar diacid utilization regulator</fullName>
    </submittedName>
</protein>
<evidence type="ECO:0000259" key="4">
    <source>
        <dbReference type="Pfam" id="PF17853"/>
    </source>
</evidence>
<dbReference type="Pfam" id="PF05651">
    <property type="entry name" value="Diacid_rec"/>
    <property type="match status" value="1"/>
</dbReference>
<dbReference type="PATRIC" id="fig|889306.3.peg.913"/>
<comment type="caution">
    <text evidence="5">The sequence shown here is derived from an EMBL/GenBank/DDBJ whole genome shotgun (WGS) entry which is preliminary data.</text>
</comment>
<dbReference type="RefSeq" id="WP_041086611.1">
    <property type="nucleotide sequence ID" value="NZ_JXRP01000009.1"/>
</dbReference>
<dbReference type="STRING" id="889306.KP78_09100"/>
<reference evidence="5 6" key="1">
    <citation type="submission" date="2015-01" db="EMBL/GenBank/DDBJ databases">
        <title>Genome sequencing of Jeotgalibacillus soli.</title>
        <authorList>
            <person name="Goh K.M."/>
            <person name="Chan K.-G."/>
            <person name="Yaakop A.S."/>
            <person name="Ee R."/>
            <person name="Gan H.M."/>
            <person name="Chan C.S."/>
        </authorList>
    </citation>
    <scope>NUCLEOTIDE SEQUENCE [LARGE SCALE GENOMIC DNA]</scope>
    <source>
        <strain evidence="5 6">P9</strain>
    </source>
</reference>
<dbReference type="EMBL" id="JXRP01000009">
    <property type="protein sequence ID" value="KIL49442.1"/>
    <property type="molecule type" value="Genomic_DNA"/>
</dbReference>
<gene>
    <name evidence="5" type="ORF">KP78_09100</name>
</gene>
<dbReference type="InterPro" id="IPR041522">
    <property type="entry name" value="CdaR_GGDEF"/>
</dbReference>
<dbReference type="Proteomes" id="UP000031938">
    <property type="component" value="Unassembled WGS sequence"/>
</dbReference>
<feature type="domain" description="PucR C-terminal helix-turn-helix" evidence="3">
    <location>
        <begin position="312"/>
        <end position="368"/>
    </location>
</feature>
<dbReference type="PANTHER" id="PTHR33744">
    <property type="entry name" value="CARBOHYDRATE DIACID REGULATOR"/>
    <property type="match status" value="1"/>
</dbReference>
<dbReference type="InterPro" id="IPR051448">
    <property type="entry name" value="CdaR-like_regulators"/>
</dbReference>
<proteinExistence type="inferred from homology"/>
<feature type="domain" description="Putative sugar diacid recognition" evidence="2">
    <location>
        <begin position="5"/>
        <end position="136"/>
    </location>
</feature>
<evidence type="ECO:0000313" key="5">
    <source>
        <dbReference type="EMBL" id="KIL49442.1"/>
    </source>
</evidence>
<dbReference type="InterPro" id="IPR008599">
    <property type="entry name" value="Diacid_rec"/>
</dbReference>
<dbReference type="Gene3D" id="1.10.10.2840">
    <property type="entry name" value="PucR C-terminal helix-turn-helix domain"/>
    <property type="match status" value="1"/>
</dbReference>
<evidence type="ECO:0000313" key="6">
    <source>
        <dbReference type="Proteomes" id="UP000031938"/>
    </source>
</evidence>
<organism evidence="5 6">
    <name type="scientific">Jeotgalibacillus soli</name>
    <dbReference type="NCBI Taxonomy" id="889306"/>
    <lineage>
        <taxon>Bacteria</taxon>
        <taxon>Bacillati</taxon>
        <taxon>Bacillota</taxon>
        <taxon>Bacilli</taxon>
        <taxon>Bacillales</taxon>
        <taxon>Caryophanaceae</taxon>
        <taxon>Jeotgalibacillus</taxon>
    </lineage>
</organism>
<evidence type="ECO:0000256" key="1">
    <source>
        <dbReference type="ARBA" id="ARBA00006754"/>
    </source>
</evidence>
<dbReference type="OrthoDB" id="9792148at2"/>
<dbReference type="InterPro" id="IPR025736">
    <property type="entry name" value="PucR_C-HTH_dom"/>
</dbReference>
<sequence length="374" mass="43601">MQLVPELSKKIIKEVQLVMTENIIVVDERGIIIASTDEGRIGTFHEGATIVMKTKQKLYITKEKAEKLEGVKPGINLPITFENEVIGVIGITGIPVDVEPFAEIIRRMTELIIREASHIEKKEWETRGLESFFYEWIYTNKVDQEFINRGHILGIHIDTLYLCVFFQFDLTLSTEEQQHIQGQMISWFEKKFPKNKNDFIVRWGHGRFILFLDAGNRPSLKNLSFELERCQQYFKNQYQAGLAIGVGKSIEHHNVYRSYQEAEKALKVAVKSHKIVFYEELILDIVLEEVTQPTRDEFTDRVLLAIRHDYELLETLKVYFLNNQSLKKTADDLHVHINTLHYRLKQIKDLTGIDPKKAEGITLFYIALCFLELR</sequence>
<dbReference type="PANTHER" id="PTHR33744:SF16">
    <property type="entry name" value="CARBOHYDRATE DIACID REGULATOR"/>
    <property type="match status" value="1"/>
</dbReference>
<dbReference type="Pfam" id="PF17853">
    <property type="entry name" value="GGDEF_2"/>
    <property type="match status" value="1"/>
</dbReference>
<accession>A0A0C2VKL1</accession>
<keyword evidence="6" id="KW-1185">Reference proteome</keyword>
<name>A0A0C2VKL1_9BACL</name>
<dbReference type="Pfam" id="PF13556">
    <property type="entry name" value="HTH_30"/>
    <property type="match status" value="1"/>
</dbReference>
<evidence type="ECO:0000259" key="3">
    <source>
        <dbReference type="Pfam" id="PF13556"/>
    </source>
</evidence>
<dbReference type="AlphaFoldDB" id="A0A0C2VKL1"/>